<dbReference type="Gramene" id="Jr14_13990_p1">
    <property type="protein sequence ID" value="cds.Jr14_13990_p1"/>
    <property type="gene ID" value="Jr14_13990"/>
</dbReference>
<evidence type="ECO:0008006" key="7">
    <source>
        <dbReference type="Google" id="ProtNLM"/>
    </source>
</evidence>
<evidence type="ECO:0000313" key="6">
    <source>
        <dbReference type="Proteomes" id="UP000619265"/>
    </source>
</evidence>
<name>A0A833WVD9_JUGRE</name>
<dbReference type="AlphaFoldDB" id="A0A833WVD9"/>
<evidence type="ECO:0000256" key="1">
    <source>
        <dbReference type="ARBA" id="ARBA00022750"/>
    </source>
</evidence>
<dbReference type="Pfam" id="PF07727">
    <property type="entry name" value="RVT_2"/>
    <property type="match status" value="1"/>
</dbReference>
<accession>A0A833WVD9</accession>
<protein>
    <recommendedName>
        <fullName evidence="7">Retrovirus-related Pol polyprotein from transposon RE1</fullName>
    </recommendedName>
</protein>
<evidence type="ECO:0000259" key="4">
    <source>
        <dbReference type="Pfam" id="PF22936"/>
    </source>
</evidence>
<feature type="region of interest" description="Disordered" evidence="2">
    <location>
        <begin position="537"/>
        <end position="558"/>
    </location>
</feature>
<dbReference type="InterPro" id="IPR013103">
    <property type="entry name" value="RVT_2"/>
</dbReference>
<feature type="region of interest" description="Disordered" evidence="2">
    <location>
        <begin position="228"/>
        <end position="288"/>
    </location>
</feature>
<keyword evidence="1" id="KW-0645">Protease</keyword>
<evidence type="ECO:0000259" key="3">
    <source>
        <dbReference type="Pfam" id="PF07727"/>
    </source>
</evidence>
<keyword evidence="1" id="KW-0064">Aspartyl protease</keyword>
<evidence type="ECO:0000256" key="2">
    <source>
        <dbReference type="SAM" id="MobiDB-lite"/>
    </source>
</evidence>
<feature type="compositionally biased region" description="Low complexity" evidence="2">
    <location>
        <begin position="271"/>
        <end position="286"/>
    </location>
</feature>
<reference evidence="5" key="1">
    <citation type="submission" date="2015-10" db="EMBL/GenBank/DDBJ databases">
        <authorList>
            <person name="Martinez-Garcia P.J."/>
            <person name="Crepeau M.W."/>
            <person name="Puiu D."/>
            <person name="Gonzalez-Ibeas D."/>
            <person name="Whalen J."/>
            <person name="Stevens K."/>
            <person name="Paul R."/>
            <person name="Butterfield T."/>
            <person name="Britton M."/>
            <person name="Reagan R."/>
            <person name="Chakraborty S."/>
            <person name="Walawage S.L."/>
            <person name="Vasquez-Gross H.A."/>
            <person name="Cardeno C."/>
            <person name="Famula R."/>
            <person name="Pratt K."/>
            <person name="Kuruganti S."/>
            <person name="Aradhya M.K."/>
            <person name="Leslie C.A."/>
            <person name="Dandekar A.M."/>
            <person name="Salzberg S.L."/>
            <person name="Wegrzyn J.L."/>
            <person name="Langley C.H."/>
            <person name="Neale D.B."/>
        </authorList>
    </citation>
    <scope>NUCLEOTIDE SEQUENCE</scope>
    <source>
        <tissue evidence="5">Leaves</tissue>
    </source>
</reference>
<feature type="domain" description="Reverse transcriptase Ty1/copia-type" evidence="3">
    <location>
        <begin position="637"/>
        <end position="856"/>
    </location>
</feature>
<dbReference type="Pfam" id="PF14223">
    <property type="entry name" value="Retrotran_gag_2"/>
    <property type="match status" value="1"/>
</dbReference>
<gene>
    <name evidence="5" type="ORF">F2P56_032787</name>
</gene>
<feature type="domain" description="Retrovirus-related Pol polyprotein from transposon TNT 1-94-like beta-barrel" evidence="4">
    <location>
        <begin position="334"/>
        <end position="411"/>
    </location>
</feature>
<dbReference type="SUPFAM" id="SSF56672">
    <property type="entry name" value="DNA/RNA polymerases"/>
    <property type="match status" value="1"/>
</dbReference>
<sequence length="857" mass="94120">MATSTDSFSSSAAFHLPTQVISIKLDGTNFLAWSAQLLPLFRSYGLMGIVDGSEPSPPQFASAEHKTQGISNPAYVVWKYKDQTVLCWIVSSLSPVVVSTIYGLETSQLAWQALGASFVAPSTSRISLIKRKLQSLQQGFMPCQNFLDEVKSLADELSAIGKPIDDSDLILSVLNGLNSSFHSFVTTYMLLAKEKSMSFSDFHAELLNYDLMQKFHSQTIQPEAGSYALYSHKPGSKSGSRTNTNKSHFSRTSKGSGPAPSQFRQPLPHMPSSAPPATSASRSRSPCQICKRGGHQALDCFNRMNYSFQGRHPPTDLVATVAEANTTYLNQHQWYADSGANVHVTSDLANLATSQPYEGDDFVGVGNGTGLTISRTGTASIQTLSSTLTLSNVAYCPHASAHLLSINKFCKDNNVLFELIGSNFSVKDILTGDTLLTGPSANGLYPINLRQLSSSKFHALTMTIGVKASTSTWCVYISRNVIFDEGIFPAHEQSIFPGSDNCLDSSALTTGQPESSLDSPSSIIPLTTFSPASHAIAPSTTSSAHSPPAFHEVASSDSLDRPLPLPISSSHMLIRSQTGHSKPRSFPDFHLHYSTRYPLQALHAGMVLSKPRNYTHAASIPEWHATMDSEFQALLKNETWSLCPRPLGKNVVPCKWVFKLKRKPDGSIDRHKARLVAVGYLQRSGIDFHDTFSPVIKPSTVRMVLAIAVSFNWDIWQLDVSNAFLHGILEEEVYMTQPKGFEDPVHPQFVCKLHKSLYGLKQAPRAWFNRLSTALLSLGFHSSQVDPSLFTYHQDSVHVFLLVYVDDILVTSNDRHFITSLISNLQLEFAMKDLGQLTYFLGIEATRNSSGLHLRQT</sequence>
<feature type="non-terminal residue" evidence="5">
    <location>
        <position position="1"/>
    </location>
</feature>
<feature type="compositionally biased region" description="Low complexity" evidence="2">
    <location>
        <begin position="537"/>
        <end position="549"/>
    </location>
</feature>
<dbReference type="PANTHER" id="PTHR47481:SF22">
    <property type="entry name" value="RETROTRANSPOSON GAG DOMAIN-CONTAINING PROTEIN"/>
    <property type="match status" value="1"/>
</dbReference>
<organism evidence="5 6">
    <name type="scientific">Juglans regia</name>
    <name type="common">English walnut</name>
    <dbReference type="NCBI Taxonomy" id="51240"/>
    <lineage>
        <taxon>Eukaryota</taxon>
        <taxon>Viridiplantae</taxon>
        <taxon>Streptophyta</taxon>
        <taxon>Embryophyta</taxon>
        <taxon>Tracheophyta</taxon>
        <taxon>Spermatophyta</taxon>
        <taxon>Magnoliopsida</taxon>
        <taxon>eudicotyledons</taxon>
        <taxon>Gunneridae</taxon>
        <taxon>Pentapetalae</taxon>
        <taxon>rosids</taxon>
        <taxon>fabids</taxon>
        <taxon>Fagales</taxon>
        <taxon>Juglandaceae</taxon>
        <taxon>Juglans</taxon>
    </lineage>
</organism>
<dbReference type="EMBL" id="LIHL02000014">
    <property type="protein sequence ID" value="KAF5447219.1"/>
    <property type="molecule type" value="Genomic_DNA"/>
</dbReference>
<dbReference type="PANTHER" id="PTHR47481">
    <property type="match status" value="1"/>
</dbReference>
<reference evidence="5" key="2">
    <citation type="submission" date="2020-03" db="EMBL/GenBank/DDBJ databases">
        <title>Walnut 2.0.</title>
        <authorList>
            <person name="Marrano A."/>
            <person name="Britton M."/>
            <person name="Zimin A.V."/>
            <person name="Zaini P.A."/>
            <person name="Workman R."/>
            <person name="Puiu D."/>
            <person name="Bianco L."/>
            <person name="Allen B.J."/>
            <person name="Troggio M."/>
            <person name="Leslie C.A."/>
            <person name="Timp W."/>
            <person name="Dendekar A."/>
            <person name="Salzberg S.L."/>
            <person name="Neale D.B."/>
        </authorList>
    </citation>
    <scope>NUCLEOTIDE SEQUENCE</scope>
    <source>
        <tissue evidence="5">Leaves</tissue>
    </source>
</reference>
<dbReference type="InterPro" id="IPR043502">
    <property type="entry name" value="DNA/RNA_pol_sf"/>
</dbReference>
<proteinExistence type="predicted"/>
<dbReference type="GO" id="GO:0004190">
    <property type="term" value="F:aspartic-type endopeptidase activity"/>
    <property type="evidence" value="ECO:0007669"/>
    <property type="project" value="UniProtKB-KW"/>
</dbReference>
<dbReference type="Pfam" id="PF22936">
    <property type="entry name" value="Pol_BBD"/>
    <property type="match status" value="1"/>
</dbReference>
<feature type="compositionally biased region" description="Polar residues" evidence="2">
    <location>
        <begin position="237"/>
        <end position="255"/>
    </location>
</feature>
<comment type="caution">
    <text evidence="5">The sequence shown here is derived from an EMBL/GenBank/DDBJ whole genome shotgun (WGS) entry which is preliminary data.</text>
</comment>
<evidence type="ECO:0000313" key="5">
    <source>
        <dbReference type="EMBL" id="KAF5447219.1"/>
    </source>
</evidence>
<dbReference type="Proteomes" id="UP000619265">
    <property type="component" value="Unassembled WGS sequence"/>
</dbReference>
<keyword evidence="1" id="KW-0378">Hydrolase</keyword>
<dbReference type="InterPro" id="IPR054722">
    <property type="entry name" value="PolX-like_BBD"/>
</dbReference>